<evidence type="ECO:0000313" key="1">
    <source>
        <dbReference type="EMBL" id="PPA71566.1"/>
    </source>
</evidence>
<dbReference type="RefSeq" id="WP_104057055.1">
    <property type="nucleotide sequence ID" value="NZ_PREZ01000002.1"/>
</dbReference>
<keyword evidence="2" id="KW-1185">Reference proteome</keyword>
<dbReference type="SUPFAM" id="SSF48452">
    <property type="entry name" value="TPR-like"/>
    <property type="match status" value="1"/>
</dbReference>
<gene>
    <name evidence="1" type="ORF">C4B60_05760</name>
</gene>
<protein>
    <recommendedName>
        <fullName evidence="3">Tetratricopeptide repeat protein</fullName>
    </recommendedName>
</protein>
<proteinExistence type="predicted"/>
<dbReference type="OrthoDB" id="2364593at2"/>
<accession>A0A2S5GEZ2</accession>
<reference evidence="1 2" key="1">
    <citation type="submission" date="2018-02" db="EMBL/GenBank/DDBJ databases">
        <title>Jeotgalibacillus proteolyticum sp. nov. a protease producing bacterium isolated from ocean sediments of Laizhou Bay.</title>
        <authorList>
            <person name="Li Y."/>
        </authorList>
    </citation>
    <scope>NUCLEOTIDE SEQUENCE [LARGE SCALE GENOMIC DNA]</scope>
    <source>
        <strain evidence="1 2">22-7</strain>
    </source>
</reference>
<dbReference type="Proteomes" id="UP000239047">
    <property type="component" value="Unassembled WGS sequence"/>
</dbReference>
<name>A0A2S5GEZ2_9BACL</name>
<organism evidence="1 2">
    <name type="scientific">Jeotgalibacillus proteolyticus</name>
    <dbReference type="NCBI Taxonomy" id="2082395"/>
    <lineage>
        <taxon>Bacteria</taxon>
        <taxon>Bacillati</taxon>
        <taxon>Bacillota</taxon>
        <taxon>Bacilli</taxon>
        <taxon>Bacillales</taxon>
        <taxon>Caryophanaceae</taxon>
        <taxon>Jeotgalibacillus</taxon>
    </lineage>
</organism>
<sequence>MPKRPGSESNQDKKIIPFPKLKDRLVERGLEKLQDQQHEEAISLLMEAFEMDKDDPVTTTSLAVALYEDHRWQEAKELCEKMLREGLGDYEETLELYIMNLFQLKDHDKIASTIQTVMDEGILTPERAERFNHLLSISRKQDQQEEQRETSLDDLVLHKDLEQQMVQAANLSKQNIHPIKMSIIELIKVKETHPFIKTMLLNVLREQGVKDEVEVEKWGQKSTVSPSQLQDPFESEFFQSVVAQIQQQAGHEDPNLVELAVDIIKRHQFLLYPYSWIEQDQEIISRAYLHLAERYMGVEMEWDEEEMEGVADEIETLEMVPIV</sequence>
<dbReference type="AlphaFoldDB" id="A0A2S5GEZ2"/>
<evidence type="ECO:0008006" key="3">
    <source>
        <dbReference type="Google" id="ProtNLM"/>
    </source>
</evidence>
<dbReference type="InterPro" id="IPR011990">
    <property type="entry name" value="TPR-like_helical_dom_sf"/>
</dbReference>
<dbReference type="Gene3D" id="1.25.40.10">
    <property type="entry name" value="Tetratricopeptide repeat domain"/>
    <property type="match status" value="1"/>
</dbReference>
<comment type="caution">
    <text evidence="1">The sequence shown here is derived from an EMBL/GenBank/DDBJ whole genome shotgun (WGS) entry which is preliminary data.</text>
</comment>
<evidence type="ECO:0000313" key="2">
    <source>
        <dbReference type="Proteomes" id="UP000239047"/>
    </source>
</evidence>
<dbReference type="SUPFAM" id="SSF116965">
    <property type="entry name" value="Hypothetical protein MPN330"/>
    <property type="match status" value="1"/>
</dbReference>
<dbReference type="EMBL" id="PREZ01000002">
    <property type="protein sequence ID" value="PPA71566.1"/>
    <property type="molecule type" value="Genomic_DNA"/>
</dbReference>